<sequence>MLLQEYLVRESLKEKKIVGSIKIDHSTGETTINNTVRYPIIFPISRINAIRSIGNNIKKEIDYAFKGLITDAKLWVNAFKNVDNCKIIESTNGRNPRIKYSVDKTYYSLLCKSKFVLCPTDVYPWSYRFFEAIICNAIPILDDNEYDRYSHEFKFYRKSEKHIYREDYVEYNYKKLLLYHTLKTSWRTFPMWQPFIEKYCSYNNFKKLVSNKYIHNYNKVHKDAFIATLKSNKKYWHSLIGIDNNNRILNRINHFIDTYSGATAGQHPFHQSNYKLYSRILQCYHYLTTNKNNKDLVINISDEACLISNPFTGVNSGHDLSIIFNCVEYCNVNNINNIILHESAKWYPNNLNILKHILNKKNIIWIEDGFIYRFSHLHTITNLHMKIEKHDHLIKDVIKRNNLLDIDVPRKLLYRKILLLKCDRNKQAIRKDTALRCEKLIKELTSNNNYIFINPEDYHIDILIRILLSAKTIVSSWGGILYTNSIFFNPESDCKKIFICVGNQRPTKEWSFITKESYIINIKNNNLDSNKVTHNKIKNFIYERE</sequence>
<organism evidence="1">
    <name type="scientific">viral metagenome</name>
    <dbReference type="NCBI Taxonomy" id="1070528"/>
    <lineage>
        <taxon>unclassified sequences</taxon>
        <taxon>metagenomes</taxon>
        <taxon>organismal metagenomes</taxon>
    </lineage>
</organism>
<evidence type="ECO:0008006" key="2">
    <source>
        <dbReference type="Google" id="ProtNLM"/>
    </source>
</evidence>
<name>A0A6C0CPW7_9ZZZZ</name>
<dbReference type="AlphaFoldDB" id="A0A6C0CPW7"/>
<evidence type="ECO:0000313" key="1">
    <source>
        <dbReference type="EMBL" id="QHT06172.1"/>
    </source>
</evidence>
<proteinExistence type="predicted"/>
<reference evidence="1" key="1">
    <citation type="journal article" date="2020" name="Nature">
        <title>Giant virus diversity and host interactions through global metagenomics.</title>
        <authorList>
            <person name="Schulz F."/>
            <person name="Roux S."/>
            <person name="Paez-Espino D."/>
            <person name="Jungbluth S."/>
            <person name="Walsh D.A."/>
            <person name="Denef V.J."/>
            <person name="McMahon K.D."/>
            <person name="Konstantinidis K.T."/>
            <person name="Eloe-Fadrosh E.A."/>
            <person name="Kyrpides N.C."/>
            <person name="Woyke T."/>
        </authorList>
    </citation>
    <scope>NUCLEOTIDE SEQUENCE</scope>
    <source>
        <strain evidence="1">GVMAG-M-3300021425-30</strain>
    </source>
</reference>
<protein>
    <recommendedName>
        <fullName evidence="2">Exostosin GT47 domain-containing protein</fullName>
    </recommendedName>
</protein>
<accession>A0A6C0CPW7</accession>
<dbReference type="EMBL" id="MN739467">
    <property type="protein sequence ID" value="QHT06172.1"/>
    <property type="molecule type" value="Genomic_DNA"/>
</dbReference>